<name>A0ABQ9YUV7_9CRUS</name>
<accession>A0ABQ9YUV7</accession>
<dbReference type="EMBL" id="JAOYFB010000001">
    <property type="protein sequence ID" value="KAK4004448.1"/>
    <property type="molecule type" value="Genomic_DNA"/>
</dbReference>
<dbReference type="Proteomes" id="UP001234178">
    <property type="component" value="Unassembled WGS sequence"/>
</dbReference>
<evidence type="ECO:0000313" key="2">
    <source>
        <dbReference type="Proteomes" id="UP001234178"/>
    </source>
</evidence>
<organism evidence="1 2">
    <name type="scientific">Daphnia magna</name>
    <dbReference type="NCBI Taxonomy" id="35525"/>
    <lineage>
        <taxon>Eukaryota</taxon>
        <taxon>Metazoa</taxon>
        <taxon>Ecdysozoa</taxon>
        <taxon>Arthropoda</taxon>
        <taxon>Crustacea</taxon>
        <taxon>Branchiopoda</taxon>
        <taxon>Diplostraca</taxon>
        <taxon>Cladocera</taxon>
        <taxon>Anomopoda</taxon>
        <taxon>Daphniidae</taxon>
        <taxon>Daphnia</taxon>
    </lineage>
</organism>
<reference evidence="1 2" key="1">
    <citation type="journal article" date="2023" name="Nucleic Acids Res.">
        <title>The hologenome of Daphnia magna reveals possible DNA methylation and microbiome-mediated evolution of the host genome.</title>
        <authorList>
            <person name="Chaturvedi A."/>
            <person name="Li X."/>
            <person name="Dhandapani V."/>
            <person name="Marshall H."/>
            <person name="Kissane S."/>
            <person name="Cuenca-Cambronero M."/>
            <person name="Asole G."/>
            <person name="Calvet F."/>
            <person name="Ruiz-Romero M."/>
            <person name="Marangio P."/>
            <person name="Guigo R."/>
            <person name="Rago D."/>
            <person name="Mirbahai L."/>
            <person name="Eastwood N."/>
            <person name="Colbourne J.K."/>
            <person name="Zhou J."/>
            <person name="Mallon E."/>
            <person name="Orsini L."/>
        </authorList>
    </citation>
    <scope>NUCLEOTIDE SEQUENCE [LARGE SCALE GENOMIC DNA]</scope>
    <source>
        <strain evidence="1">LRV0_1</strain>
    </source>
</reference>
<proteinExistence type="predicted"/>
<evidence type="ECO:0000313" key="1">
    <source>
        <dbReference type="EMBL" id="KAK4004448.1"/>
    </source>
</evidence>
<keyword evidence="2" id="KW-1185">Reference proteome</keyword>
<protein>
    <submittedName>
        <fullName evidence="1">Uncharacterized protein</fullName>
    </submittedName>
</protein>
<gene>
    <name evidence="1" type="ORF">OUZ56_006183</name>
</gene>
<comment type="caution">
    <text evidence="1">The sequence shown here is derived from an EMBL/GenBank/DDBJ whole genome shotgun (WGS) entry which is preliminary data.</text>
</comment>
<sequence length="226" mass="24217">MQVLLIFSGLFGANLERPSKDFGKSQTSNAKQVWTQNRSRRDAFFACATHRYKTRRALGMEHQFLLCSIQQQTSAKLSLVMIQLNTLVVLSVAIYAVVARPTESSIKSIESAESVDVRQGWSQGQKYANSYPIGQSGTGYYSNPAVTTGSYPAGNTRPAYAYDNAFPDQVNFAGADAHRGIASMFTIPNGGLVSNPVRNQVAGFAPTGYQAQAGVAASASAISVSS</sequence>